<organism evidence="2 3">
    <name type="scientific">Gordonia phage Dardanus</name>
    <dbReference type="NCBI Taxonomy" id="2588489"/>
    <lineage>
        <taxon>Viruses</taxon>
        <taxon>Duplodnaviria</taxon>
        <taxon>Heunggongvirae</taxon>
        <taxon>Uroviricota</taxon>
        <taxon>Caudoviricetes</taxon>
        <taxon>Ruthgordonvirinae</taxon>
        <taxon>Dardanusvirus</taxon>
        <taxon>Dardanusvirus dardanus</taxon>
    </lineage>
</organism>
<protein>
    <submittedName>
        <fullName evidence="2">Uncharacterized protein</fullName>
    </submittedName>
</protein>
<keyword evidence="3" id="KW-1185">Reference proteome</keyword>
<dbReference type="GeneID" id="63911678"/>
<proteinExistence type="predicted"/>
<evidence type="ECO:0000256" key="1">
    <source>
        <dbReference type="SAM" id="MobiDB-lite"/>
    </source>
</evidence>
<dbReference type="RefSeq" id="YP_010050940.1">
    <property type="nucleotide sequence ID" value="NC_054435.1"/>
</dbReference>
<dbReference type="Proteomes" id="UP000318136">
    <property type="component" value="Segment"/>
</dbReference>
<reference evidence="2 3" key="1">
    <citation type="submission" date="2019-05" db="EMBL/GenBank/DDBJ databases">
        <authorList>
            <person name="Bordelon H.A."/>
            <person name="Brister E.M."/>
            <person name="Bryans A.M."/>
            <person name="Calk A.E."/>
            <person name="Capers C."/>
            <person name="Corrent J.M."/>
            <person name="Delphin C.N."/>
            <person name="Erbelding G.W."/>
            <person name="Gottschalck B.A."/>
            <person name="Hale B.T."/>
            <person name="Jones N.T."/>
            <person name="Mire A.R."/>
            <person name="Perkins A.R."/>
            <person name="Quackenbush R.D."/>
            <person name="Rogers C.S."/>
            <person name="Stewart N.C."/>
            <person name="Threeton H.N."/>
            <person name="Wiggins Z.F."/>
            <person name="Hancock A.M."/>
            <person name="Gissendanner C.R."/>
            <person name="Findley A.M."/>
            <person name="Wills S.J."/>
            <person name="Clifford K.A."/>
            <person name="Elmore F.L."/>
            <person name="Knight M.S."/>
            <person name="Le K."/>
            <person name="Lobaina D."/>
            <person name="Nougues D."/>
            <person name="Salama A."/>
            <person name="Stoeber S.D."/>
            <person name="Sweeney K.J."/>
            <person name="Truong T.G."/>
            <person name="Alvaro L.E."/>
            <person name="Isern S."/>
            <person name="Michael S.F."/>
            <person name="Monti D.L."/>
            <person name="Garlena R.A."/>
            <person name="Russell D.A."/>
            <person name="Pope W.H."/>
            <person name="Jacobs-Sera D."/>
            <person name="Hatfull G.F."/>
        </authorList>
    </citation>
    <scope>NUCLEOTIDE SEQUENCE [LARGE SCALE GENOMIC DNA]</scope>
</reference>
<gene>
    <name evidence="2" type="primary">72</name>
    <name evidence="2" type="ORF">SEA_DARDANUS_72</name>
</gene>
<evidence type="ECO:0000313" key="2">
    <source>
        <dbReference type="EMBL" id="QDH85109.1"/>
    </source>
</evidence>
<name>A0A514CX81_9CAUD</name>
<evidence type="ECO:0000313" key="3">
    <source>
        <dbReference type="Proteomes" id="UP000318136"/>
    </source>
</evidence>
<accession>A0A514CX81</accession>
<feature type="compositionally biased region" description="Basic residues" evidence="1">
    <location>
        <begin position="35"/>
        <end position="44"/>
    </location>
</feature>
<feature type="compositionally biased region" description="Basic and acidic residues" evidence="1">
    <location>
        <begin position="12"/>
        <end position="34"/>
    </location>
</feature>
<sequence>MPSARWHLARAHGRDVNASELHAHGQHEARERFTPKPKRNRRGKTKTEEKTT</sequence>
<feature type="region of interest" description="Disordered" evidence="1">
    <location>
        <begin position="1"/>
        <end position="52"/>
    </location>
</feature>
<dbReference type="EMBL" id="MN010758">
    <property type="protein sequence ID" value="QDH85109.1"/>
    <property type="molecule type" value="Genomic_DNA"/>
</dbReference>
<dbReference type="KEGG" id="vg:63911678"/>